<keyword evidence="1" id="KW-0808">Transferase</keyword>
<keyword evidence="1" id="KW-0489">Methyltransferase</keyword>
<dbReference type="Proteomes" id="UP000184074">
    <property type="component" value="Unassembled WGS sequence"/>
</dbReference>
<dbReference type="Pfam" id="PF13489">
    <property type="entry name" value="Methyltransf_23"/>
    <property type="match status" value="1"/>
</dbReference>
<evidence type="ECO:0000313" key="1">
    <source>
        <dbReference type="EMBL" id="SHH30725.1"/>
    </source>
</evidence>
<reference evidence="1 2" key="1">
    <citation type="submission" date="2016-11" db="EMBL/GenBank/DDBJ databases">
        <authorList>
            <person name="Jaros S."/>
            <person name="Januszkiewicz K."/>
            <person name="Wedrychowicz H."/>
        </authorList>
    </citation>
    <scope>NUCLEOTIDE SEQUENCE [LARGE SCALE GENOMIC DNA]</scope>
    <source>
        <strain evidence="1 2">DSM 28715</strain>
    </source>
</reference>
<dbReference type="Gene3D" id="3.40.50.150">
    <property type="entry name" value="Vaccinia Virus protein VP39"/>
    <property type="match status" value="1"/>
</dbReference>
<protein>
    <submittedName>
        <fullName evidence="1">Methyltransferase domain-containing protein</fullName>
    </submittedName>
</protein>
<organism evidence="1 2">
    <name type="scientific">Cognatiyoonia sediminum</name>
    <dbReference type="NCBI Taxonomy" id="1508389"/>
    <lineage>
        <taxon>Bacteria</taxon>
        <taxon>Pseudomonadati</taxon>
        <taxon>Pseudomonadota</taxon>
        <taxon>Alphaproteobacteria</taxon>
        <taxon>Rhodobacterales</taxon>
        <taxon>Paracoccaceae</taxon>
        <taxon>Cognatiyoonia</taxon>
    </lineage>
</organism>
<dbReference type="OrthoDB" id="9804312at2"/>
<sequence>MTDKTTIDVYDGQAEEYAKLVQQDGPDEHLQAFIDLIPENGTVLDLGSGPAAASAHMRAAGLVPDPVDASLQMVELANRTHDIGARQATFDDISGEELYDGIWANFSLLHAPRSDLPRHIETLCAALKTGGVFHIGMKTGEGEQRDRIGRKYTYVSVNELNDLLDDAGLSVNYTDEGSAKGLDGTDAPWVICRATKNG</sequence>
<dbReference type="GO" id="GO:0032259">
    <property type="term" value="P:methylation"/>
    <property type="evidence" value="ECO:0007669"/>
    <property type="project" value="UniProtKB-KW"/>
</dbReference>
<evidence type="ECO:0000313" key="2">
    <source>
        <dbReference type="Proteomes" id="UP000184074"/>
    </source>
</evidence>
<keyword evidence="2" id="KW-1185">Reference proteome</keyword>
<gene>
    <name evidence="1" type="ORF">SAMN05444003_2738</name>
</gene>
<dbReference type="STRING" id="1508389.SAMN05444003_2738"/>
<proteinExistence type="predicted"/>
<dbReference type="RefSeq" id="WP_072902002.1">
    <property type="nucleotide sequence ID" value="NZ_FQXB01000005.1"/>
</dbReference>
<dbReference type="EMBL" id="FQXB01000005">
    <property type="protein sequence ID" value="SHH30725.1"/>
    <property type="molecule type" value="Genomic_DNA"/>
</dbReference>
<accession>A0A1M5RWW9</accession>
<dbReference type="GO" id="GO:0008168">
    <property type="term" value="F:methyltransferase activity"/>
    <property type="evidence" value="ECO:0007669"/>
    <property type="project" value="UniProtKB-KW"/>
</dbReference>
<name>A0A1M5RWW9_9RHOB</name>
<dbReference type="AlphaFoldDB" id="A0A1M5RWW9"/>
<dbReference type="InterPro" id="IPR029063">
    <property type="entry name" value="SAM-dependent_MTases_sf"/>
</dbReference>
<dbReference type="SUPFAM" id="SSF53335">
    <property type="entry name" value="S-adenosyl-L-methionine-dependent methyltransferases"/>
    <property type="match status" value="1"/>
</dbReference>